<organism evidence="7">
    <name type="scientific">Capitella teleta</name>
    <name type="common">Polychaete worm</name>
    <dbReference type="NCBI Taxonomy" id="283909"/>
    <lineage>
        <taxon>Eukaryota</taxon>
        <taxon>Metazoa</taxon>
        <taxon>Spiralia</taxon>
        <taxon>Lophotrochozoa</taxon>
        <taxon>Annelida</taxon>
        <taxon>Polychaeta</taxon>
        <taxon>Sedentaria</taxon>
        <taxon>Scolecida</taxon>
        <taxon>Capitellidae</taxon>
        <taxon>Capitella</taxon>
    </lineage>
</organism>
<evidence type="ECO:0000256" key="5">
    <source>
        <dbReference type="ARBA" id="ARBA00034834"/>
    </source>
</evidence>
<dbReference type="GO" id="GO:0016020">
    <property type="term" value="C:membrane"/>
    <property type="evidence" value="ECO:0007669"/>
    <property type="project" value="UniProtKB-SubCell"/>
</dbReference>
<evidence type="ECO:0000256" key="3">
    <source>
        <dbReference type="ARBA" id="ARBA00022989"/>
    </source>
</evidence>
<sequence length="121" mass="13943">MVELNHSYFESPHIVWLISIPAALGLLSAACLCPAYLPYAYLGPIGSLTRVLVDDYPSLVAFLFYTTWLLHVLEAYMAARLCSRLHLWSNNTWKWVIQTFVFGVFSLRLLKAHERQLKRQS</sequence>
<dbReference type="OrthoDB" id="9984821at2759"/>
<evidence type="ECO:0000256" key="4">
    <source>
        <dbReference type="ARBA" id="ARBA00023136"/>
    </source>
</evidence>
<keyword evidence="2 6" id="KW-0812">Transmembrane</keyword>
<keyword evidence="3 6" id="KW-1133">Transmembrane helix</keyword>
<protein>
    <recommendedName>
        <fullName evidence="5">Transmembrane protein 254</fullName>
    </recommendedName>
</protein>
<dbReference type="OMA" id="FHWFIQT"/>
<gene>
    <name evidence="7" type="ORF">CAPTEDRAFT_227629</name>
</gene>
<evidence type="ECO:0000256" key="6">
    <source>
        <dbReference type="SAM" id="Phobius"/>
    </source>
</evidence>
<feature type="transmembrane region" description="Helical" evidence="6">
    <location>
        <begin position="91"/>
        <end position="110"/>
    </location>
</feature>
<comment type="subcellular location">
    <subcellularLocation>
        <location evidence="1">Membrane</location>
        <topology evidence="1">Multi-pass membrane protein</topology>
    </subcellularLocation>
</comment>
<accession>R7VIL4</accession>
<dbReference type="PANTHER" id="PTHR34104">
    <property type="entry name" value="TRANSMEMBRANE PROTEIN 254"/>
    <property type="match status" value="1"/>
</dbReference>
<evidence type="ECO:0000313" key="7">
    <source>
        <dbReference type="EMBL" id="ELU18392.1"/>
    </source>
</evidence>
<keyword evidence="9" id="KW-1185">Reference proteome</keyword>
<dbReference type="EnsemblMetazoa" id="CapteT227629">
    <property type="protein sequence ID" value="CapteP227629"/>
    <property type="gene ID" value="CapteG227629"/>
</dbReference>
<reference evidence="7 9" key="2">
    <citation type="journal article" date="2013" name="Nature">
        <title>Insights into bilaterian evolution from three spiralian genomes.</title>
        <authorList>
            <person name="Simakov O."/>
            <person name="Marletaz F."/>
            <person name="Cho S.J."/>
            <person name="Edsinger-Gonzales E."/>
            <person name="Havlak P."/>
            <person name="Hellsten U."/>
            <person name="Kuo D.H."/>
            <person name="Larsson T."/>
            <person name="Lv J."/>
            <person name="Arendt D."/>
            <person name="Savage R."/>
            <person name="Osoegawa K."/>
            <person name="de Jong P."/>
            <person name="Grimwood J."/>
            <person name="Chapman J.A."/>
            <person name="Shapiro H."/>
            <person name="Aerts A."/>
            <person name="Otillar R.P."/>
            <person name="Terry A.Y."/>
            <person name="Boore J.L."/>
            <person name="Grigoriev I.V."/>
            <person name="Lindberg D.R."/>
            <person name="Seaver E.C."/>
            <person name="Weisblat D.A."/>
            <person name="Putnam N.H."/>
            <person name="Rokhsar D.S."/>
        </authorList>
    </citation>
    <scope>NUCLEOTIDE SEQUENCE</scope>
    <source>
        <strain evidence="7 9">I ESC-2004</strain>
    </source>
</reference>
<reference evidence="9" key="1">
    <citation type="submission" date="2012-12" db="EMBL/GenBank/DDBJ databases">
        <authorList>
            <person name="Hellsten U."/>
            <person name="Grimwood J."/>
            <person name="Chapman J.A."/>
            <person name="Shapiro H."/>
            <person name="Aerts A."/>
            <person name="Otillar R.P."/>
            <person name="Terry A.Y."/>
            <person name="Boore J.L."/>
            <person name="Simakov O."/>
            <person name="Marletaz F."/>
            <person name="Cho S.-J."/>
            <person name="Edsinger-Gonzales E."/>
            <person name="Havlak P."/>
            <person name="Kuo D.-H."/>
            <person name="Larsson T."/>
            <person name="Lv J."/>
            <person name="Arendt D."/>
            <person name="Savage R."/>
            <person name="Osoegawa K."/>
            <person name="de Jong P."/>
            <person name="Lindberg D.R."/>
            <person name="Seaver E.C."/>
            <person name="Weisblat D.A."/>
            <person name="Putnam N.H."/>
            <person name="Grigoriev I.V."/>
            <person name="Rokhsar D.S."/>
        </authorList>
    </citation>
    <scope>NUCLEOTIDE SEQUENCE</scope>
    <source>
        <strain evidence="9">I ESC-2004</strain>
    </source>
</reference>
<feature type="transmembrane region" description="Helical" evidence="6">
    <location>
        <begin position="14"/>
        <end position="37"/>
    </location>
</feature>
<evidence type="ECO:0000256" key="2">
    <source>
        <dbReference type="ARBA" id="ARBA00022692"/>
    </source>
</evidence>
<dbReference type="EMBL" id="AMQN01003799">
    <property type="status" value="NOT_ANNOTATED_CDS"/>
    <property type="molecule type" value="Genomic_DNA"/>
</dbReference>
<feature type="transmembrane region" description="Helical" evidence="6">
    <location>
        <begin position="58"/>
        <end position="79"/>
    </location>
</feature>
<dbReference type="AlphaFoldDB" id="R7VIL4"/>
<keyword evidence="4 6" id="KW-0472">Membrane</keyword>
<dbReference type="PANTHER" id="PTHR34104:SF3">
    <property type="entry name" value="TRANSMEMBRANE PROTEIN 254"/>
    <property type="match status" value="1"/>
</dbReference>
<name>R7VIL4_CAPTE</name>
<proteinExistence type="predicted"/>
<dbReference type="STRING" id="283909.R7VIL4"/>
<reference evidence="8" key="3">
    <citation type="submission" date="2015-06" db="UniProtKB">
        <authorList>
            <consortium name="EnsemblMetazoa"/>
        </authorList>
    </citation>
    <scope>IDENTIFICATION</scope>
</reference>
<dbReference type="Proteomes" id="UP000014760">
    <property type="component" value="Unassembled WGS sequence"/>
</dbReference>
<dbReference type="HOGENOM" id="CLU_150378_0_0_1"/>
<dbReference type="Pfam" id="PF14934">
    <property type="entry name" value="TMEM254"/>
    <property type="match status" value="1"/>
</dbReference>
<evidence type="ECO:0000256" key="1">
    <source>
        <dbReference type="ARBA" id="ARBA00004141"/>
    </source>
</evidence>
<dbReference type="InterPro" id="IPR028110">
    <property type="entry name" value="TMEM254"/>
</dbReference>
<evidence type="ECO:0000313" key="8">
    <source>
        <dbReference type="EnsemblMetazoa" id="CapteP227629"/>
    </source>
</evidence>
<evidence type="ECO:0000313" key="9">
    <source>
        <dbReference type="Proteomes" id="UP000014760"/>
    </source>
</evidence>
<dbReference type="EMBL" id="KB291945">
    <property type="protein sequence ID" value="ELU18392.1"/>
    <property type="molecule type" value="Genomic_DNA"/>
</dbReference>